<dbReference type="EMBL" id="DF973683">
    <property type="protein sequence ID" value="GAU37665.1"/>
    <property type="molecule type" value="Genomic_DNA"/>
</dbReference>
<reference evidence="2" key="1">
    <citation type="journal article" date="2017" name="Front. Plant Sci.">
        <title>Climate Clever Clovers: New Paradigm to Reduce the Environmental Footprint of Ruminants by Breeding Low Methanogenic Forages Utilizing Haplotype Variation.</title>
        <authorList>
            <person name="Kaur P."/>
            <person name="Appels R."/>
            <person name="Bayer P.E."/>
            <person name="Keeble-Gagnere G."/>
            <person name="Wang J."/>
            <person name="Hirakawa H."/>
            <person name="Shirasawa K."/>
            <person name="Vercoe P."/>
            <person name="Stefanova K."/>
            <person name="Durmic Z."/>
            <person name="Nichols P."/>
            <person name="Revell C."/>
            <person name="Isobe S.N."/>
            <person name="Edwards D."/>
            <person name="Erskine W."/>
        </authorList>
    </citation>
    <scope>NUCLEOTIDE SEQUENCE [LARGE SCALE GENOMIC DNA]</scope>
    <source>
        <strain evidence="2">cv. Daliak</strain>
    </source>
</reference>
<evidence type="ECO:0000313" key="2">
    <source>
        <dbReference type="Proteomes" id="UP000242715"/>
    </source>
</evidence>
<proteinExistence type="predicted"/>
<accession>A0A2Z6NP37</accession>
<evidence type="ECO:0000313" key="1">
    <source>
        <dbReference type="EMBL" id="GAU37665.1"/>
    </source>
</evidence>
<keyword evidence="2" id="KW-1185">Reference proteome</keyword>
<organism evidence="1 2">
    <name type="scientific">Trifolium subterraneum</name>
    <name type="common">Subterranean clover</name>
    <dbReference type="NCBI Taxonomy" id="3900"/>
    <lineage>
        <taxon>Eukaryota</taxon>
        <taxon>Viridiplantae</taxon>
        <taxon>Streptophyta</taxon>
        <taxon>Embryophyta</taxon>
        <taxon>Tracheophyta</taxon>
        <taxon>Spermatophyta</taxon>
        <taxon>Magnoliopsida</taxon>
        <taxon>eudicotyledons</taxon>
        <taxon>Gunneridae</taxon>
        <taxon>Pentapetalae</taxon>
        <taxon>rosids</taxon>
        <taxon>fabids</taxon>
        <taxon>Fabales</taxon>
        <taxon>Fabaceae</taxon>
        <taxon>Papilionoideae</taxon>
        <taxon>50 kb inversion clade</taxon>
        <taxon>NPAAA clade</taxon>
        <taxon>Hologalegina</taxon>
        <taxon>IRL clade</taxon>
        <taxon>Trifolieae</taxon>
        <taxon>Trifolium</taxon>
    </lineage>
</organism>
<name>A0A2Z6NP37_TRISU</name>
<gene>
    <name evidence="1" type="ORF">TSUD_220900</name>
</gene>
<dbReference type="Proteomes" id="UP000242715">
    <property type="component" value="Unassembled WGS sequence"/>
</dbReference>
<protein>
    <submittedName>
        <fullName evidence="1">Uncharacterized protein</fullName>
    </submittedName>
</protein>
<sequence length="81" mass="9419">MENDGDEIDVEAWQHAWINEGLRVVEKVESIAYELQNFKVSDLVDENVNGKDKLVIKMRWSGHGKRFGLYMWQRGTNSSYG</sequence>
<dbReference type="AlphaFoldDB" id="A0A2Z6NP37"/>